<accession>A0A0F9DGA8</accession>
<gene>
    <name evidence="1" type="ORF">LCGC14_2202810</name>
</gene>
<reference evidence="1" key="1">
    <citation type="journal article" date="2015" name="Nature">
        <title>Complex archaea that bridge the gap between prokaryotes and eukaryotes.</title>
        <authorList>
            <person name="Spang A."/>
            <person name="Saw J.H."/>
            <person name="Jorgensen S.L."/>
            <person name="Zaremba-Niedzwiedzka K."/>
            <person name="Martijn J."/>
            <person name="Lind A.E."/>
            <person name="van Eijk R."/>
            <person name="Schleper C."/>
            <person name="Guy L."/>
            <person name="Ettema T.J."/>
        </authorList>
    </citation>
    <scope>NUCLEOTIDE SEQUENCE</scope>
</reference>
<evidence type="ECO:0008006" key="2">
    <source>
        <dbReference type="Google" id="ProtNLM"/>
    </source>
</evidence>
<dbReference type="EMBL" id="LAZR01029063">
    <property type="protein sequence ID" value="KKL60689.1"/>
    <property type="molecule type" value="Genomic_DNA"/>
</dbReference>
<dbReference type="Gene3D" id="3.40.50.300">
    <property type="entry name" value="P-loop containing nucleotide triphosphate hydrolases"/>
    <property type="match status" value="1"/>
</dbReference>
<name>A0A0F9DGA8_9ZZZZ</name>
<proteinExistence type="predicted"/>
<organism evidence="1">
    <name type="scientific">marine sediment metagenome</name>
    <dbReference type="NCBI Taxonomy" id="412755"/>
    <lineage>
        <taxon>unclassified sequences</taxon>
        <taxon>metagenomes</taxon>
        <taxon>ecological metagenomes</taxon>
    </lineage>
</organism>
<dbReference type="InterPro" id="IPR027417">
    <property type="entry name" value="P-loop_NTPase"/>
</dbReference>
<evidence type="ECO:0000313" key="1">
    <source>
        <dbReference type="EMBL" id="KKL60689.1"/>
    </source>
</evidence>
<comment type="caution">
    <text evidence="1">The sequence shown here is derived from an EMBL/GenBank/DDBJ whole genome shotgun (WGS) entry which is preliminary data.</text>
</comment>
<dbReference type="Gene3D" id="3.30.420.280">
    <property type="match status" value="1"/>
</dbReference>
<sequence length="444" mass="51101">MTQTTALPPEFFVDDGKGALQCNMHSGQIKVWDSEARWVFALAGYQSGKTVIGPPWMDREIDRRGPGDYLVATSTYKLLTRKLLKVYRWYFEYKLKQATYNGDLQALVFHQAVKEKGQRIRFPGADTETQIFFGSAQSPESLESATVKAIHLDEVGQKQFKRDSWDAVERRGSVFEARILGTTTLYGLGWLKTQIYDPWLEGDPDIEVIQFPSSINPRFSAKEWERMVAKYPKWKADLFLYGRFSRPAGMIYDRFESERHIVAPHPIPDDWPKWTWHDFGPVNFVTLWCVQNPLNGELLIYREYKSDGKKDIFDHVSHIKAVSGKEGFGRCVGGAAVEDGWRGSFTQGGWPIHKPKPHRVEEGIQLAYDWWALDRIRVSKECPLFIDEILSYSRETDDDGEPTDKIDDKSAYHFMAAMRYGLGEFDVFAYEKTKSTKLPVASRM</sequence>
<dbReference type="AlphaFoldDB" id="A0A0F9DGA8"/>
<protein>
    <recommendedName>
        <fullName evidence="2">Terminase large subunit gp17-like C-terminal domain-containing protein</fullName>
    </recommendedName>
</protein>